<comment type="caution">
    <text evidence="1">Lacks conserved residue(s) required for the propagation of feature annotation.</text>
</comment>
<name>A0AAV5WZL7_9BILA</name>
<keyword evidence="2" id="KW-0732">Signal</keyword>
<accession>A0AAV5WZL7</accession>
<feature type="signal peptide" evidence="2">
    <location>
        <begin position="1"/>
        <end position="21"/>
    </location>
</feature>
<feature type="chain" id="PRO_5043876524" description="ShKT domain-containing protein" evidence="2">
    <location>
        <begin position="22"/>
        <end position="217"/>
    </location>
</feature>
<comment type="caution">
    <text evidence="4">The sequence shown here is derived from an EMBL/GenBank/DDBJ whole genome shotgun (WGS) entry which is preliminary data.</text>
</comment>
<evidence type="ECO:0000256" key="1">
    <source>
        <dbReference type="PROSITE-ProRule" id="PRU01005"/>
    </source>
</evidence>
<dbReference type="PANTHER" id="PTHR46707">
    <property type="entry name" value="PROTEIN CBG07468"/>
    <property type="match status" value="1"/>
</dbReference>
<dbReference type="EMBL" id="BTSY01000007">
    <property type="protein sequence ID" value="GMT36905.1"/>
    <property type="molecule type" value="Genomic_DNA"/>
</dbReference>
<evidence type="ECO:0000313" key="5">
    <source>
        <dbReference type="Proteomes" id="UP001432322"/>
    </source>
</evidence>
<evidence type="ECO:0000259" key="3">
    <source>
        <dbReference type="PROSITE" id="PS51670"/>
    </source>
</evidence>
<dbReference type="SMART" id="SM00254">
    <property type="entry name" value="ShKT"/>
    <property type="match status" value="1"/>
</dbReference>
<dbReference type="AlphaFoldDB" id="A0AAV5WZL7"/>
<protein>
    <recommendedName>
        <fullName evidence="3">ShKT domain-containing protein</fullName>
    </recommendedName>
</protein>
<sequence>EMAQTLLAVIGFAAFAAVANAACAAVDNANCANWVRNGFCTNPGYPLSYRQSYCPKSCANSGCGPATTTTTTTTAKPGAPTAFVQNGNCDKWAKNVTNNFCGSPDVDIKQKEAICKTTCAADIAKKEDCALYIASATAIERKPSNRTTGTGTVVVTNVAAPSSIKSVYVGPTCTLNLYAAAAPTVGTNIAEAKVGTAGEFQKVTTATTAASYTCTCT</sequence>
<dbReference type="Gene3D" id="1.10.10.1940">
    <property type="match status" value="1"/>
</dbReference>
<feature type="domain" description="ShKT" evidence="3">
    <location>
        <begin position="23"/>
        <end position="63"/>
    </location>
</feature>
<dbReference type="InterPro" id="IPR003582">
    <property type="entry name" value="ShKT_dom"/>
</dbReference>
<feature type="non-terminal residue" evidence="4">
    <location>
        <position position="1"/>
    </location>
</feature>
<evidence type="ECO:0000256" key="2">
    <source>
        <dbReference type="SAM" id="SignalP"/>
    </source>
</evidence>
<dbReference type="PROSITE" id="PS51670">
    <property type="entry name" value="SHKT"/>
    <property type="match status" value="1"/>
</dbReference>
<dbReference type="Pfam" id="PF01549">
    <property type="entry name" value="ShK"/>
    <property type="match status" value="1"/>
</dbReference>
<organism evidence="4 5">
    <name type="scientific">Pristionchus fissidentatus</name>
    <dbReference type="NCBI Taxonomy" id="1538716"/>
    <lineage>
        <taxon>Eukaryota</taxon>
        <taxon>Metazoa</taxon>
        <taxon>Ecdysozoa</taxon>
        <taxon>Nematoda</taxon>
        <taxon>Chromadorea</taxon>
        <taxon>Rhabditida</taxon>
        <taxon>Rhabditina</taxon>
        <taxon>Diplogasteromorpha</taxon>
        <taxon>Diplogasteroidea</taxon>
        <taxon>Neodiplogasteridae</taxon>
        <taxon>Pristionchus</taxon>
    </lineage>
</organism>
<proteinExistence type="predicted"/>
<keyword evidence="5" id="KW-1185">Reference proteome</keyword>
<gene>
    <name evidence="4" type="ORF">PFISCL1PPCAC_28202</name>
</gene>
<dbReference type="Proteomes" id="UP001432322">
    <property type="component" value="Unassembled WGS sequence"/>
</dbReference>
<evidence type="ECO:0000313" key="4">
    <source>
        <dbReference type="EMBL" id="GMT36905.1"/>
    </source>
</evidence>
<dbReference type="PANTHER" id="PTHR46707:SF1">
    <property type="entry name" value="COEXPRESSED WITH POLYCYSTINS-RELATED"/>
    <property type="match status" value="1"/>
</dbReference>
<reference evidence="4" key="1">
    <citation type="submission" date="2023-10" db="EMBL/GenBank/DDBJ databases">
        <title>Genome assembly of Pristionchus species.</title>
        <authorList>
            <person name="Yoshida K."/>
            <person name="Sommer R.J."/>
        </authorList>
    </citation>
    <scope>NUCLEOTIDE SEQUENCE</scope>
    <source>
        <strain evidence="4">RS5133</strain>
    </source>
</reference>